<dbReference type="RefSeq" id="WP_193676775.1">
    <property type="nucleotide sequence ID" value="NZ_JADDIV010000003.1"/>
</dbReference>
<dbReference type="EMBL" id="JADDIV010000003">
    <property type="protein sequence ID" value="MBE7368166.1"/>
    <property type="molecule type" value="Genomic_DNA"/>
</dbReference>
<gene>
    <name evidence="1" type="ORF">IM787_11365</name>
</gene>
<evidence type="ECO:0000313" key="2">
    <source>
        <dbReference type="Proteomes" id="UP000806285"/>
    </source>
</evidence>
<evidence type="ECO:0000313" key="1">
    <source>
        <dbReference type="EMBL" id="MBE7368166.1"/>
    </source>
</evidence>
<protein>
    <submittedName>
        <fullName evidence="1">Uncharacterized protein</fullName>
    </submittedName>
</protein>
<dbReference type="Proteomes" id="UP000806285">
    <property type="component" value="Unassembled WGS sequence"/>
</dbReference>
<accession>A0ABR9S3S4</accession>
<name>A0ABR9S3S4_9BURK</name>
<comment type="caution">
    <text evidence="1">The sequence shown here is derived from an EMBL/GenBank/DDBJ whole genome shotgun (WGS) entry which is preliminary data.</text>
</comment>
<proteinExistence type="predicted"/>
<keyword evidence="2" id="KW-1185">Reference proteome</keyword>
<sequence length="98" mass="10682">MAGGAAADRATAWLACAEALRPVTREPATELLTLVWGPRFDRDHALALLARLPRRDGALAGAMQALAEHFDSLAPLDQQALRRHILRMHDNAACRESC</sequence>
<reference evidence="1 2" key="1">
    <citation type="submission" date="2020-10" db="EMBL/GenBank/DDBJ databases">
        <title>Ramlibacter sp. HM2 16S ribosomal RNA gene Genome sequencing and assembly.</title>
        <authorList>
            <person name="Kang M."/>
        </authorList>
    </citation>
    <scope>NUCLEOTIDE SEQUENCE [LARGE SCALE GENOMIC DNA]</scope>
    <source>
        <strain evidence="1 2">HM2</strain>
    </source>
</reference>
<organism evidence="1 2">
    <name type="scientific">Ramlibacter pallidus</name>
    <dbReference type="NCBI Taxonomy" id="2780087"/>
    <lineage>
        <taxon>Bacteria</taxon>
        <taxon>Pseudomonadati</taxon>
        <taxon>Pseudomonadota</taxon>
        <taxon>Betaproteobacteria</taxon>
        <taxon>Burkholderiales</taxon>
        <taxon>Comamonadaceae</taxon>
        <taxon>Ramlibacter</taxon>
    </lineage>
</organism>